<evidence type="ECO:0000256" key="1">
    <source>
        <dbReference type="SAM" id="MobiDB-lite"/>
    </source>
</evidence>
<dbReference type="EMBL" id="CACVBS010000075">
    <property type="protein sequence ID" value="CAA7269200.1"/>
    <property type="molecule type" value="Genomic_DNA"/>
</dbReference>
<sequence length="495" mass="56519">MLRRDCGSGPVSSSGDHEYYISTPPFSASHFASEVHEKEDVDAPAVKQEDEGKDEKPEIKEELRKGPKRESTRKAQPFEKVEKNEDGTLVGNSSTLSCKSDGDDVVELLINPIHGKSNSRDASQEHVASTPIMGHRPPKRRRLIAEILIPTWAQLQDYKKNLKKLEDMNNPNVQKVQDMEFDLDTVMSRLRPIGLEIFPIDLPPDVLEFTVSRKFMSTTYGGNSQATFPTIKPQHLARHGLENWAYLHPKYQPFAPEIPGAPGLFICCAHTKDYSNIKRVLTRIKSNQWLPVGDYKFDKSVRPFLTVAEWARQKDVVRKTWAREMCRKKWGIAVLVRILGRKRFGREPTEAEQADIRTRKLYKNAVNPQEVEKAYLTGKEKMGVWTLKCVDYDKSFQQELCDTFPGWIPPAPQNNKKKKARKTGMKKRTATATTAQPHTRGRKRKLPESDVSESDSPISDEEGEADEEAVESSEDEEMRWVLHRNRSTKSRPIIL</sequence>
<evidence type="ECO:0000259" key="2">
    <source>
        <dbReference type="Pfam" id="PF20411"/>
    </source>
</evidence>
<feature type="compositionally biased region" description="Acidic residues" evidence="1">
    <location>
        <begin position="450"/>
        <end position="477"/>
    </location>
</feature>
<feature type="region of interest" description="Disordered" evidence="1">
    <location>
        <begin position="404"/>
        <end position="495"/>
    </location>
</feature>
<feature type="region of interest" description="Disordered" evidence="1">
    <location>
        <begin position="115"/>
        <end position="136"/>
    </location>
</feature>
<reference evidence="3 4" key="1">
    <citation type="submission" date="2020-01" db="EMBL/GenBank/DDBJ databases">
        <authorList>
            <person name="Gupta K D."/>
        </authorList>
    </citation>
    <scope>NUCLEOTIDE SEQUENCE [LARGE SCALE GENOMIC DNA]</scope>
</reference>
<feature type="compositionally biased region" description="Basic residues" evidence="1">
    <location>
        <begin position="415"/>
        <end position="429"/>
    </location>
</feature>
<dbReference type="Pfam" id="PF20411">
    <property type="entry name" value="DUF6697"/>
    <property type="match status" value="1"/>
</dbReference>
<evidence type="ECO:0000313" key="3">
    <source>
        <dbReference type="EMBL" id="CAA7269200.1"/>
    </source>
</evidence>
<feature type="compositionally biased region" description="Basic and acidic residues" evidence="1">
    <location>
        <begin position="33"/>
        <end position="86"/>
    </location>
</feature>
<proteinExistence type="predicted"/>
<keyword evidence="4" id="KW-1185">Reference proteome</keyword>
<dbReference type="AlphaFoldDB" id="A0A8S0WGX7"/>
<gene>
    <name evidence="3" type="ORF">AAE3_LOCUS11397</name>
</gene>
<dbReference type="Proteomes" id="UP000467700">
    <property type="component" value="Unassembled WGS sequence"/>
</dbReference>
<dbReference type="InterPro" id="IPR046520">
    <property type="entry name" value="DUF6697"/>
</dbReference>
<accession>A0A8S0WGX7</accession>
<name>A0A8S0WGX7_CYCAE</name>
<comment type="caution">
    <text evidence="3">The sequence shown here is derived from an EMBL/GenBank/DDBJ whole genome shotgun (WGS) entry which is preliminary data.</text>
</comment>
<organism evidence="3 4">
    <name type="scientific">Cyclocybe aegerita</name>
    <name type="common">Black poplar mushroom</name>
    <name type="synonym">Agrocybe aegerita</name>
    <dbReference type="NCBI Taxonomy" id="1973307"/>
    <lineage>
        <taxon>Eukaryota</taxon>
        <taxon>Fungi</taxon>
        <taxon>Dikarya</taxon>
        <taxon>Basidiomycota</taxon>
        <taxon>Agaricomycotina</taxon>
        <taxon>Agaricomycetes</taxon>
        <taxon>Agaricomycetidae</taxon>
        <taxon>Agaricales</taxon>
        <taxon>Agaricineae</taxon>
        <taxon>Bolbitiaceae</taxon>
        <taxon>Cyclocybe</taxon>
    </lineage>
</organism>
<feature type="domain" description="DUF6697" evidence="2">
    <location>
        <begin position="210"/>
        <end position="402"/>
    </location>
</feature>
<protein>
    <recommendedName>
        <fullName evidence="2">DUF6697 domain-containing protein</fullName>
    </recommendedName>
</protein>
<evidence type="ECO:0000313" key="4">
    <source>
        <dbReference type="Proteomes" id="UP000467700"/>
    </source>
</evidence>
<dbReference type="OrthoDB" id="3176940at2759"/>
<feature type="region of interest" description="Disordered" evidence="1">
    <location>
        <begin position="1"/>
        <end position="87"/>
    </location>
</feature>